<evidence type="ECO:0000313" key="1">
    <source>
        <dbReference type="EMBL" id="RZC39883.1"/>
    </source>
</evidence>
<comment type="caution">
    <text evidence="1">The sequence shown here is derived from an EMBL/GenBank/DDBJ whole genome shotgun (WGS) entry which is preliminary data.</text>
</comment>
<gene>
    <name evidence="1" type="ORF">BDFB_014070</name>
</gene>
<name>A0A482W548_ASBVE</name>
<proteinExistence type="predicted"/>
<reference evidence="1 2" key="1">
    <citation type="submission" date="2017-03" db="EMBL/GenBank/DDBJ databases">
        <title>Genome of the blue death feigning beetle - Asbolus verrucosus.</title>
        <authorList>
            <person name="Rider S.D."/>
        </authorList>
    </citation>
    <scope>NUCLEOTIDE SEQUENCE [LARGE SCALE GENOMIC DNA]</scope>
    <source>
        <strain evidence="1">Butters</strain>
        <tissue evidence="1">Head and leg muscle</tissue>
    </source>
</reference>
<dbReference type="Proteomes" id="UP000292052">
    <property type="component" value="Unassembled WGS sequence"/>
</dbReference>
<organism evidence="1 2">
    <name type="scientific">Asbolus verrucosus</name>
    <name type="common">Desert ironclad beetle</name>
    <dbReference type="NCBI Taxonomy" id="1661398"/>
    <lineage>
        <taxon>Eukaryota</taxon>
        <taxon>Metazoa</taxon>
        <taxon>Ecdysozoa</taxon>
        <taxon>Arthropoda</taxon>
        <taxon>Hexapoda</taxon>
        <taxon>Insecta</taxon>
        <taxon>Pterygota</taxon>
        <taxon>Neoptera</taxon>
        <taxon>Endopterygota</taxon>
        <taxon>Coleoptera</taxon>
        <taxon>Polyphaga</taxon>
        <taxon>Cucujiformia</taxon>
        <taxon>Tenebrionidae</taxon>
        <taxon>Pimeliinae</taxon>
        <taxon>Asbolus</taxon>
    </lineage>
</organism>
<evidence type="ECO:0000313" key="2">
    <source>
        <dbReference type="Proteomes" id="UP000292052"/>
    </source>
</evidence>
<dbReference type="EMBL" id="QDEB01030728">
    <property type="protein sequence ID" value="RZC39883.1"/>
    <property type="molecule type" value="Genomic_DNA"/>
</dbReference>
<keyword evidence="2" id="KW-1185">Reference proteome</keyword>
<protein>
    <submittedName>
        <fullName evidence="1">Uncharacterized protein</fullName>
    </submittedName>
</protein>
<dbReference type="AlphaFoldDB" id="A0A482W548"/>
<sequence length="86" mass="10480">MEDLYEKTDERSEQIKKAGYNLMEMWEYIWTKSKEYKEEIKRIEKEIHFITSTEQCYDDYLVGYPIKIFKPSSTKKVISSCITYKE</sequence>
<accession>A0A482W548</accession>